<comment type="caution">
    <text evidence="1">The sequence shown here is derived from an EMBL/GenBank/DDBJ whole genome shotgun (WGS) entry which is preliminary data.</text>
</comment>
<evidence type="ECO:0000313" key="1">
    <source>
        <dbReference type="EMBL" id="TDH18006.1"/>
    </source>
</evidence>
<name>A0A4R5P4R7_9MYCO</name>
<dbReference type="Gene3D" id="1.10.860.10">
    <property type="entry name" value="DNAb Helicase, Chain A"/>
    <property type="match status" value="1"/>
</dbReference>
<organism evidence="1 2">
    <name type="scientific">Mycobacteroides franklinii</name>
    <dbReference type="NCBI Taxonomy" id="948102"/>
    <lineage>
        <taxon>Bacteria</taxon>
        <taxon>Bacillati</taxon>
        <taxon>Actinomycetota</taxon>
        <taxon>Actinomycetes</taxon>
        <taxon>Mycobacteriales</taxon>
        <taxon>Mycobacteriaceae</taxon>
        <taxon>Mycobacteroides</taxon>
    </lineage>
</organism>
<accession>A0A4R5P4R7</accession>
<dbReference type="RefSeq" id="WP_078335840.1">
    <property type="nucleotide sequence ID" value="NZ_MAFQ01000014.1"/>
</dbReference>
<dbReference type="Proteomes" id="UP000295627">
    <property type="component" value="Unassembled WGS sequence"/>
</dbReference>
<gene>
    <name evidence="1" type="ORF">EJ571_25095</name>
</gene>
<dbReference type="AlphaFoldDB" id="A0A4R5P4R7"/>
<evidence type="ECO:0000313" key="2">
    <source>
        <dbReference type="Proteomes" id="UP000295627"/>
    </source>
</evidence>
<sequence>MSDPASDHSPNDQVDVNLSGHIRADRAAEGDGEVPAATIQRRWSPETQFIGALMWLTAARAKPVLDLVLDSDIEDPLNAWAIQSIRKLVRQGETPNPALVIRAAINPASDSQWSPADTATPGHRYHRFTLHIFNAYEHALPGASTTVLSYAREVLDDSYRRAFRVNGTRMIGLADAMADREDLTDFATELRTELAAIWRRTEQLNRLINTAKETPPS</sequence>
<dbReference type="EMBL" id="RXLR01000024">
    <property type="protein sequence ID" value="TDH18006.1"/>
    <property type="molecule type" value="Genomic_DNA"/>
</dbReference>
<proteinExistence type="predicted"/>
<reference evidence="1 2" key="1">
    <citation type="journal article" date="2019" name="Sci. Rep.">
        <title>Extended insight into the Mycobacterium chelonae-abscessus complex through whole genome sequencing of Mycobacterium salmoniphilum outbreak and Mycobacterium salmoniphilum-like strains.</title>
        <authorList>
            <person name="Behra P.R.K."/>
            <person name="Das S."/>
            <person name="Pettersson B.M.F."/>
            <person name="Shirreff L."/>
            <person name="DuCote T."/>
            <person name="Jacobsson K.G."/>
            <person name="Ennis D.G."/>
            <person name="Kirsebom L.A."/>
        </authorList>
    </citation>
    <scope>NUCLEOTIDE SEQUENCE [LARGE SCALE GENOMIC DNA]</scope>
    <source>
        <strain evidence="1 2">DSM 45524</strain>
    </source>
</reference>
<dbReference type="InterPro" id="IPR016136">
    <property type="entry name" value="DNA_helicase_N/primase_C"/>
</dbReference>
<protein>
    <submittedName>
        <fullName evidence="1">Uncharacterized protein</fullName>
    </submittedName>
</protein>